<sequence length="192" mass="20698">MWLASGAHVFEVMEVLIPIINKLQEVDTSITQLPPIVVVGIQSSGKSSVLESPVERDLLLSGTGIVTQRPLILQLIHVSIEDKPKQQEKKMGLKQKKREPSSAASAEADGKLIQNSRRETKNVASGGGGVGDAVQESTGNWREVLKTSKAEELLAEETSKLIQIMPGSPHKGHAVNLLQVLVPVSRKISACE</sequence>
<dbReference type="GO" id="GO:0005874">
    <property type="term" value="C:microtubule"/>
    <property type="evidence" value="ECO:0007669"/>
    <property type="project" value="TreeGrafter"/>
</dbReference>
<dbReference type="PRINTS" id="PR00195">
    <property type="entry name" value="DYNAMIN"/>
</dbReference>
<evidence type="ECO:0000313" key="6">
    <source>
        <dbReference type="Proteomes" id="UP000010552"/>
    </source>
</evidence>
<dbReference type="Pfam" id="PF00350">
    <property type="entry name" value="Dynamin_N"/>
    <property type="match status" value="1"/>
</dbReference>
<dbReference type="GO" id="GO:0005739">
    <property type="term" value="C:mitochondrion"/>
    <property type="evidence" value="ECO:0007669"/>
    <property type="project" value="TreeGrafter"/>
</dbReference>
<dbReference type="GO" id="GO:0043653">
    <property type="term" value="P:mitochondrial fragmentation involved in apoptotic process"/>
    <property type="evidence" value="ECO:0007669"/>
    <property type="project" value="TreeGrafter"/>
</dbReference>
<dbReference type="GO" id="GO:0006897">
    <property type="term" value="P:endocytosis"/>
    <property type="evidence" value="ECO:0007669"/>
    <property type="project" value="TreeGrafter"/>
</dbReference>
<organism evidence="5 6">
    <name type="scientific">Pteropus alecto</name>
    <name type="common">Black flying fox</name>
    <dbReference type="NCBI Taxonomy" id="9402"/>
    <lineage>
        <taxon>Eukaryota</taxon>
        <taxon>Metazoa</taxon>
        <taxon>Chordata</taxon>
        <taxon>Craniata</taxon>
        <taxon>Vertebrata</taxon>
        <taxon>Euteleostomi</taxon>
        <taxon>Mammalia</taxon>
        <taxon>Eutheria</taxon>
        <taxon>Laurasiatheria</taxon>
        <taxon>Chiroptera</taxon>
        <taxon>Yinpterochiroptera</taxon>
        <taxon>Pteropodoidea</taxon>
        <taxon>Pteropodidae</taxon>
        <taxon>Pteropodinae</taxon>
        <taxon>Pteropus</taxon>
    </lineage>
</organism>
<dbReference type="STRING" id="9402.L5JVN1"/>
<feature type="region of interest" description="Disordered" evidence="3">
    <location>
        <begin position="86"/>
        <end position="136"/>
    </location>
</feature>
<dbReference type="Gene3D" id="3.40.50.300">
    <property type="entry name" value="P-loop containing nucleotide triphosphate hydrolases"/>
    <property type="match status" value="1"/>
</dbReference>
<keyword evidence="2" id="KW-0378">Hydrolase</keyword>
<accession>L5JVN1</accession>
<gene>
    <name evidence="5" type="ORF">PAL_GLEAN10022429</name>
</gene>
<dbReference type="InterPro" id="IPR022812">
    <property type="entry name" value="Dynamin"/>
</dbReference>
<dbReference type="PANTHER" id="PTHR11566">
    <property type="entry name" value="DYNAMIN"/>
    <property type="match status" value="1"/>
</dbReference>
<proteinExistence type="predicted"/>
<dbReference type="InterPro" id="IPR001401">
    <property type="entry name" value="Dynamin_GTPase"/>
</dbReference>
<dbReference type="GO" id="GO:0016559">
    <property type="term" value="P:peroxisome fission"/>
    <property type="evidence" value="ECO:0007669"/>
    <property type="project" value="TreeGrafter"/>
</dbReference>
<evidence type="ECO:0000259" key="4">
    <source>
        <dbReference type="SMART" id="SM00053"/>
    </source>
</evidence>
<reference evidence="6" key="1">
    <citation type="journal article" date="2013" name="Science">
        <title>Comparative analysis of bat genomes provides insight into the evolution of flight and immunity.</title>
        <authorList>
            <person name="Zhang G."/>
            <person name="Cowled C."/>
            <person name="Shi Z."/>
            <person name="Huang Z."/>
            <person name="Bishop-Lilly K.A."/>
            <person name="Fang X."/>
            <person name="Wynne J.W."/>
            <person name="Xiong Z."/>
            <person name="Baker M.L."/>
            <person name="Zhao W."/>
            <person name="Tachedjian M."/>
            <person name="Zhu Y."/>
            <person name="Zhou P."/>
            <person name="Jiang X."/>
            <person name="Ng J."/>
            <person name="Yang L."/>
            <person name="Wu L."/>
            <person name="Xiao J."/>
            <person name="Feng Y."/>
            <person name="Chen Y."/>
            <person name="Sun X."/>
            <person name="Zhang Y."/>
            <person name="Marsh G.A."/>
            <person name="Crameri G."/>
            <person name="Broder C.C."/>
            <person name="Frey K.G."/>
            <person name="Wang L.F."/>
            <person name="Wang J."/>
        </authorList>
    </citation>
    <scope>NUCLEOTIDE SEQUENCE [LARGE SCALE GENOMIC DNA]</scope>
</reference>
<dbReference type="GO" id="GO:0008017">
    <property type="term" value="F:microtubule binding"/>
    <property type="evidence" value="ECO:0007669"/>
    <property type="project" value="TreeGrafter"/>
</dbReference>
<dbReference type="SUPFAM" id="SSF52540">
    <property type="entry name" value="P-loop containing nucleoside triphosphate hydrolases"/>
    <property type="match status" value="1"/>
</dbReference>
<dbReference type="Proteomes" id="UP000010552">
    <property type="component" value="Unassembled WGS sequence"/>
</dbReference>
<dbReference type="GO" id="GO:0048312">
    <property type="term" value="P:intracellular distribution of mitochondria"/>
    <property type="evidence" value="ECO:0007669"/>
    <property type="project" value="TreeGrafter"/>
</dbReference>
<dbReference type="EC" id="3.6.5.5" evidence="1"/>
<evidence type="ECO:0000313" key="5">
    <source>
        <dbReference type="EMBL" id="ELK02536.1"/>
    </source>
</evidence>
<dbReference type="AlphaFoldDB" id="L5JVN1"/>
<keyword evidence="6" id="KW-1185">Reference proteome</keyword>
<dbReference type="InParanoid" id="L5JVN1"/>
<dbReference type="InterPro" id="IPR027417">
    <property type="entry name" value="P-loop_NTPase"/>
</dbReference>
<protein>
    <recommendedName>
        <fullName evidence="1">dynamin GTPase</fullName>
        <ecNumber evidence="1">3.6.5.5</ecNumber>
    </recommendedName>
</protein>
<dbReference type="GO" id="GO:0005525">
    <property type="term" value="F:GTP binding"/>
    <property type="evidence" value="ECO:0007669"/>
    <property type="project" value="UniProtKB-KW"/>
</dbReference>
<dbReference type="PANTHER" id="PTHR11566:SF39">
    <property type="entry name" value="DYNAMIN-1-LIKE PROTEIN"/>
    <property type="match status" value="1"/>
</dbReference>
<dbReference type="InterPro" id="IPR045063">
    <property type="entry name" value="Dynamin_N"/>
</dbReference>
<name>L5JVN1_PTEAL</name>
<evidence type="ECO:0000256" key="1">
    <source>
        <dbReference type="ARBA" id="ARBA00011980"/>
    </source>
</evidence>
<dbReference type="GO" id="GO:0000266">
    <property type="term" value="P:mitochondrial fission"/>
    <property type="evidence" value="ECO:0007669"/>
    <property type="project" value="TreeGrafter"/>
</dbReference>
<dbReference type="GO" id="GO:0003924">
    <property type="term" value="F:GTPase activity"/>
    <property type="evidence" value="ECO:0007669"/>
    <property type="project" value="InterPro"/>
</dbReference>
<evidence type="ECO:0000256" key="2">
    <source>
        <dbReference type="ARBA" id="ARBA00022801"/>
    </source>
</evidence>
<dbReference type="SMART" id="SM00053">
    <property type="entry name" value="DYNc"/>
    <property type="match status" value="1"/>
</dbReference>
<dbReference type="GO" id="GO:0016020">
    <property type="term" value="C:membrane"/>
    <property type="evidence" value="ECO:0007669"/>
    <property type="project" value="TreeGrafter"/>
</dbReference>
<evidence type="ECO:0000256" key="3">
    <source>
        <dbReference type="SAM" id="MobiDB-lite"/>
    </source>
</evidence>
<feature type="domain" description="Dynamin GTPase" evidence="4">
    <location>
        <begin position="13"/>
        <end position="187"/>
    </location>
</feature>
<dbReference type="EMBL" id="KB031122">
    <property type="protein sequence ID" value="ELK02536.1"/>
    <property type="molecule type" value="Genomic_DNA"/>
</dbReference>